<sequence>MLEVIILNLMRILIFTNKVSLSLEIYFSLFVFHFFFSVPYLGFIAVFYAYGRLNFSFSMAFSVMKPQMRYELEIFLLLFHFPTIEIVSSFFCLFMLCYQRKVFLSFGISSSCEECPVLFDAKVTLVMPRLCPTDEHHYPFFPPRPLPCYSLRSYYF</sequence>
<name>A0A915AIN3_PARUN</name>
<keyword evidence="1" id="KW-0812">Transmembrane</keyword>
<protein>
    <submittedName>
        <fullName evidence="3 4">Uncharacterized protein</fullName>
    </submittedName>
</protein>
<organism evidence="2 4">
    <name type="scientific">Parascaris univalens</name>
    <name type="common">Nematode worm</name>
    <dbReference type="NCBI Taxonomy" id="6257"/>
    <lineage>
        <taxon>Eukaryota</taxon>
        <taxon>Metazoa</taxon>
        <taxon>Ecdysozoa</taxon>
        <taxon>Nematoda</taxon>
        <taxon>Chromadorea</taxon>
        <taxon>Rhabditida</taxon>
        <taxon>Spirurina</taxon>
        <taxon>Ascaridomorpha</taxon>
        <taxon>Ascaridoidea</taxon>
        <taxon>Ascarididae</taxon>
        <taxon>Parascaris</taxon>
    </lineage>
</organism>
<dbReference type="Proteomes" id="UP000887569">
    <property type="component" value="Unplaced"/>
</dbReference>
<proteinExistence type="predicted"/>
<dbReference type="WBParaSite" id="PgR009X_g136_t03">
    <property type="protein sequence ID" value="PgR009X_g136_t03"/>
    <property type="gene ID" value="PgR009X_g136"/>
</dbReference>
<dbReference type="AlphaFoldDB" id="A0A915AIN3"/>
<feature type="transmembrane region" description="Helical" evidence="1">
    <location>
        <begin position="25"/>
        <end position="51"/>
    </location>
</feature>
<accession>A0A915AIN3</accession>
<feature type="transmembrane region" description="Helical" evidence="1">
    <location>
        <begin position="72"/>
        <end position="96"/>
    </location>
</feature>
<keyword evidence="2" id="KW-1185">Reference proteome</keyword>
<evidence type="ECO:0000313" key="3">
    <source>
        <dbReference type="WBParaSite" id="PgR009X_g136_t01"/>
    </source>
</evidence>
<dbReference type="WBParaSite" id="PgR009X_g136_t04">
    <property type="protein sequence ID" value="PgR009X_g136_t04"/>
    <property type="gene ID" value="PgR009X_g136"/>
</dbReference>
<keyword evidence="1" id="KW-0472">Membrane</keyword>
<evidence type="ECO:0000313" key="4">
    <source>
        <dbReference type="WBParaSite" id="PgR009X_g136_t03"/>
    </source>
</evidence>
<dbReference type="WBParaSite" id="PgR009X_g136_t01">
    <property type="protein sequence ID" value="PgR009X_g136_t01"/>
    <property type="gene ID" value="PgR009X_g136"/>
</dbReference>
<keyword evidence="1" id="KW-1133">Transmembrane helix</keyword>
<reference evidence="3 4" key="1">
    <citation type="submission" date="2022-11" db="UniProtKB">
        <authorList>
            <consortium name="WormBaseParasite"/>
        </authorList>
    </citation>
    <scope>IDENTIFICATION</scope>
</reference>
<evidence type="ECO:0000313" key="2">
    <source>
        <dbReference type="Proteomes" id="UP000887569"/>
    </source>
</evidence>
<evidence type="ECO:0000256" key="1">
    <source>
        <dbReference type="SAM" id="Phobius"/>
    </source>
</evidence>